<proteinExistence type="predicted"/>
<protein>
    <submittedName>
        <fullName evidence="2">Hint domain-containing protein</fullName>
    </submittedName>
</protein>
<dbReference type="WBParaSite" id="ES5_v2.g16746.t1">
    <property type="protein sequence ID" value="ES5_v2.g16746.t1"/>
    <property type="gene ID" value="ES5_v2.g16746"/>
</dbReference>
<reference evidence="2" key="1">
    <citation type="submission" date="2022-11" db="UniProtKB">
        <authorList>
            <consortium name="WormBaseParasite"/>
        </authorList>
    </citation>
    <scope>IDENTIFICATION</scope>
</reference>
<evidence type="ECO:0000313" key="1">
    <source>
        <dbReference type="Proteomes" id="UP000887579"/>
    </source>
</evidence>
<organism evidence="1 2">
    <name type="scientific">Panagrolaimus sp. ES5</name>
    <dbReference type="NCBI Taxonomy" id="591445"/>
    <lineage>
        <taxon>Eukaryota</taxon>
        <taxon>Metazoa</taxon>
        <taxon>Ecdysozoa</taxon>
        <taxon>Nematoda</taxon>
        <taxon>Chromadorea</taxon>
        <taxon>Rhabditida</taxon>
        <taxon>Tylenchina</taxon>
        <taxon>Panagrolaimomorpha</taxon>
        <taxon>Panagrolaimoidea</taxon>
        <taxon>Panagrolaimidae</taxon>
        <taxon>Panagrolaimus</taxon>
    </lineage>
</organism>
<sequence>ISNYGQLTLGCSKPTCLNFRSGDTSRFFNVDGVDDGFVTVPKKVHKSYDVVDETECDLKFEATKCFKDGEWVAGILPESNTSTSNHLSLRCCRNSAMKMAKFEKIVDITKNEIFEGGDVYEKGRLIAFDYISNIVKFENDKGINYELFINQVYCNLTFTLQQEKGTKSKKIETKKLFQAPLVETDIANIVDGEVIQNENQEISNSQQTLQELPNSNPVSSVQQQVNTNYQAPMPSSLQLQIQPTPLQQPFQSVPMQPTFYNPSLVQQPSNTYSSDTGYSCSSCSGCMSCSYLCFSGDTMVTTYNEIKKRMDELNVDDWILTVENNEYKYSQMKSWLHRKPKLMAEFVKFTLDDGRQLKMTKNHFIYIGDCQRK</sequence>
<accession>A0AC34FHA8</accession>
<dbReference type="Proteomes" id="UP000887579">
    <property type="component" value="Unplaced"/>
</dbReference>
<name>A0AC34FHA8_9BILA</name>
<evidence type="ECO:0000313" key="2">
    <source>
        <dbReference type="WBParaSite" id="ES5_v2.g16746.t1"/>
    </source>
</evidence>